<dbReference type="GO" id="GO:0044780">
    <property type="term" value="P:bacterial-type flagellum assembly"/>
    <property type="evidence" value="ECO:0007669"/>
    <property type="project" value="InterPro"/>
</dbReference>
<feature type="domain" description="Flagellar hook-associated protein FlgK helical" evidence="10">
    <location>
        <begin position="101"/>
        <end position="245"/>
    </location>
</feature>
<dbReference type="GO" id="GO:0005198">
    <property type="term" value="F:structural molecule activity"/>
    <property type="evidence" value="ECO:0007669"/>
    <property type="project" value="UniProtKB-UniRule"/>
</dbReference>
<dbReference type="AlphaFoldDB" id="A0A9X3LGC5"/>
<sequence length="425" mass="46189">MVSTFHGLEVGKRGLMVGQASISTTGHNIANANTKGYSRQQVNAITSPSLDVWTSGAVNPGQLGTGVLMESITRVRDHFLDQQYRNQSGTLGEWSIRQETLDQLETVINEPSDTGLRTAMDQLAGAFQDLANEPDSLSAKAVVKERAQAFIETIQSMDRSMTEMKKDLNQQQTVKMNEANGYLEQIAQLNDSIKRTGSQANDLQDKRDVLIEELSKLVSIKVDNQADGTSNISLTDGTSLVEGASIKSKIDATSTFGGGELSGIVKSLVIVDDYQTKLNAVAKDFVEANQMSSPTDASQPGENLFSGDADYSIASLKVNPNVENDMKQITPLFTGMEEKSKAVNSSYRSLVSELGTESQTAIRQVANYEATLQATDSRRQSVTGVSLDEEMANLIKYQHSYSAAARMVSTTDQMLDTIINRMAAR</sequence>
<dbReference type="PRINTS" id="PR01005">
    <property type="entry name" value="FLGHOOKAP1"/>
</dbReference>
<dbReference type="InterPro" id="IPR010930">
    <property type="entry name" value="Flg_bb/hook_C_dom"/>
</dbReference>
<comment type="caution">
    <text evidence="11">The sequence shown here is derived from an EMBL/GenBank/DDBJ whole genome shotgun (WGS) entry which is preliminary data.</text>
</comment>
<keyword evidence="12" id="KW-1185">Reference proteome</keyword>
<evidence type="ECO:0000313" key="11">
    <source>
        <dbReference type="EMBL" id="MCZ8536920.1"/>
    </source>
</evidence>
<dbReference type="InterPro" id="IPR053927">
    <property type="entry name" value="FlgK_helical"/>
</dbReference>
<keyword evidence="8" id="KW-0175">Coiled coil</keyword>
<accession>A0A9X3LGC5</accession>
<dbReference type="SUPFAM" id="SSF64518">
    <property type="entry name" value="Phase 1 flagellin"/>
    <property type="match status" value="1"/>
</dbReference>
<dbReference type="RefSeq" id="WP_269926014.1">
    <property type="nucleotide sequence ID" value="NZ_JAMKBJ010000004.1"/>
</dbReference>
<evidence type="ECO:0000256" key="3">
    <source>
        <dbReference type="ARBA" id="ARBA00009677"/>
    </source>
</evidence>
<dbReference type="InterPro" id="IPR002371">
    <property type="entry name" value="FlgK"/>
</dbReference>
<dbReference type="GO" id="GO:0009424">
    <property type="term" value="C:bacterial-type flagellum hook"/>
    <property type="evidence" value="ECO:0007669"/>
    <property type="project" value="UniProtKB-UniRule"/>
</dbReference>
<dbReference type="EMBL" id="JAMKBJ010000004">
    <property type="protein sequence ID" value="MCZ8536920.1"/>
    <property type="molecule type" value="Genomic_DNA"/>
</dbReference>
<evidence type="ECO:0000256" key="2">
    <source>
        <dbReference type="ARBA" id="ARBA00004613"/>
    </source>
</evidence>
<feature type="domain" description="Flagellar basal-body/hook protein C-terminal" evidence="9">
    <location>
        <begin position="383"/>
        <end position="420"/>
    </location>
</feature>
<comment type="subcellular location">
    <subcellularLocation>
        <location evidence="1 7">Bacterial flagellum</location>
    </subcellularLocation>
    <subcellularLocation>
        <location evidence="2 7">Secreted</location>
    </subcellularLocation>
</comment>
<name>A0A9X3LGC5_9BACL</name>
<dbReference type="GO" id="GO:0005576">
    <property type="term" value="C:extracellular region"/>
    <property type="evidence" value="ECO:0007669"/>
    <property type="project" value="UniProtKB-SubCell"/>
</dbReference>
<dbReference type="NCBIfam" id="TIGR02492">
    <property type="entry name" value="flgK_ends"/>
    <property type="match status" value="1"/>
</dbReference>
<reference evidence="11" key="1">
    <citation type="submission" date="2022-05" db="EMBL/GenBank/DDBJ databases">
        <authorList>
            <person name="Colautti A."/>
            <person name="Iacumin L."/>
        </authorList>
    </citation>
    <scope>NUCLEOTIDE SEQUENCE</scope>
    <source>
        <strain evidence="11">SK 55</strain>
    </source>
</reference>
<evidence type="ECO:0000256" key="8">
    <source>
        <dbReference type="SAM" id="Coils"/>
    </source>
</evidence>
<proteinExistence type="inferred from homology"/>
<feature type="coiled-coil region" evidence="8">
    <location>
        <begin position="186"/>
        <end position="213"/>
    </location>
</feature>
<evidence type="ECO:0000259" key="10">
    <source>
        <dbReference type="Pfam" id="PF22638"/>
    </source>
</evidence>
<keyword evidence="11" id="KW-0282">Flagellum</keyword>
<keyword evidence="11" id="KW-0966">Cell projection</keyword>
<dbReference type="Pfam" id="PF06429">
    <property type="entry name" value="Flg_bbr_C"/>
    <property type="match status" value="1"/>
</dbReference>
<organism evidence="11 12">
    <name type="scientific">Paenisporosarcina quisquiliarum</name>
    <dbReference type="NCBI Taxonomy" id="365346"/>
    <lineage>
        <taxon>Bacteria</taxon>
        <taxon>Bacillati</taxon>
        <taxon>Bacillota</taxon>
        <taxon>Bacilli</taxon>
        <taxon>Bacillales</taxon>
        <taxon>Caryophanaceae</taxon>
        <taxon>Paenisporosarcina</taxon>
    </lineage>
</organism>
<dbReference type="Pfam" id="PF22638">
    <property type="entry name" value="FlgK_D1"/>
    <property type="match status" value="1"/>
</dbReference>
<dbReference type="Proteomes" id="UP001152173">
    <property type="component" value="Unassembled WGS sequence"/>
</dbReference>
<evidence type="ECO:0000256" key="7">
    <source>
        <dbReference type="RuleBase" id="RU362065"/>
    </source>
</evidence>
<keyword evidence="5 7" id="KW-0964">Secreted</keyword>
<dbReference type="PANTHER" id="PTHR30033:SF1">
    <property type="entry name" value="FLAGELLAR HOOK-ASSOCIATED PROTEIN 1"/>
    <property type="match status" value="1"/>
</dbReference>
<evidence type="ECO:0000259" key="9">
    <source>
        <dbReference type="Pfam" id="PF06429"/>
    </source>
</evidence>
<evidence type="ECO:0000256" key="4">
    <source>
        <dbReference type="ARBA" id="ARBA00016244"/>
    </source>
</evidence>
<keyword evidence="6 7" id="KW-0975">Bacterial flagellum</keyword>
<evidence type="ECO:0000256" key="1">
    <source>
        <dbReference type="ARBA" id="ARBA00004365"/>
    </source>
</evidence>
<gene>
    <name evidence="7 11" type="primary">flgK</name>
    <name evidence="11" type="ORF">M9R32_06965</name>
</gene>
<evidence type="ECO:0000313" key="12">
    <source>
        <dbReference type="Proteomes" id="UP001152173"/>
    </source>
</evidence>
<dbReference type="PANTHER" id="PTHR30033">
    <property type="entry name" value="FLAGELLAR HOOK-ASSOCIATED PROTEIN 1"/>
    <property type="match status" value="1"/>
</dbReference>
<keyword evidence="11" id="KW-0969">Cilium</keyword>
<comment type="similarity">
    <text evidence="3 7">Belongs to the flagella basal body rod proteins family.</text>
</comment>
<evidence type="ECO:0000256" key="5">
    <source>
        <dbReference type="ARBA" id="ARBA00022525"/>
    </source>
</evidence>
<evidence type="ECO:0000256" key="6">
    <source>
        <dbReference type="ARBA" id="ARBA00023143"/>
    </source>
</evidence>
<protein>
    <recommendedName>
        <fullName evidence="4 7">Flagellar hook-associated protein 1</fullName>
        <shortName evidence="7">HAP1</shortName>
    </recommendedName>
</protein>